<evidence type="ECO:0000256" key="3">
    <source>
        <dbReference type="ARBA" id="ARBA00012838"/>
    </source>
</evidence>
<feature type="domain" description="Methionyl-tRNA synthetase anticodon-binding" evidence="14">
    <location>
        <begin position="644"/>
        <end position="782"/>
    </location>
</feature>
<keyword evidence="8 12" id="KW-0648">Protein biosynthesis</keyword>
<dbReference type="InterPro" id="IPR023458">
    <property type="entry name" value="Met-tRNA_ligase_1"/>
</dbReference>
<dbReference type="GO" id="GO:0017102">
    <property type="term" value="C:methionyl glutamyl tRNA synthetase complex"/>
    <property type="evidence" value="ECO:0007669"/>
    <property type="project" value="UniProtKB-ARBA"/>
</dbReference>
<dbReference type="Gene3D" id="1.10.730.10">
    <property type="entry name" value="Isoleucyl-tRNA Synthetase, Domain 1"/>
    <property type="match status" value="1"/>
</dbReference>
<dbReference type="OrthoDB" id="5844513at2759"/>
<keyword evidence="16" id="KW-1185">Reference proteome</keyword>
<dbReference type="InterPro" id="IPR029038">
    <property type="entry name" value="MetRS_Zn"/>
</dbReference>
<reference evidence="15 16" key="1">
    <citation type="journal article" date="2018" name="MBio">
        <title>Comparative Genomics Reveals the Core Gene Toolbox for the Fungus-Insect Symbiosis.</title>
        <authorList>
            <person name="Wang Y."/>
            <person name="Stata M."/>
            <person name="Wang W."/>
            <person name="Stajich J.E."/>
            <person name="White M.M."/>
            <person name="Moncalvo J.M."/>
        </authorList>
    </citation>
    <scope>NUCLEOTIDE SEQUENCE [LARGE SCALE GENOMIC DNA]</scope>
    <source>
        <strain evidence="15 16">SC-DP-2</strain>
    </source>
</reference>
<dbReference type="InterPro" id="IPR014729">
    <property type="entry name" value="Rossmann-like_a/b/a_fold"/>
</dbReference>
<dbReference type="PANTHER" id="PTHR45765">
    <property type="entry name" value="METHIONINE--TRNA LIGASE"/>
    <property type="match status" value="1"/>
</dbReference>
<evidence type="ECO:0000256" key="11">
    <source>
        <dbReference type="ARBA" id="ARBA00047364"/>
    </source>
</evidence>
<evidence type="ECO:0000256" key="12">
    <source>
        <dbReference type="RuleBase" id="RU363039"/>
    </source>
</evidence>
<dbReference type="CDD" id="cd00814">
    <property type="entry name" value="MetRS_core"/>
    <property type="match status" value="1"/>
</dbReference>
<keyword evidence="6 12" id="KW-0547">Nucleotide-binding</keyword>
<keyword evidence="7 12" id="KW-0067">ATP-binding</keyword>
<dbReference type="PROSITE" id="PS00178">
    <property type="entry name" value="AA_TRNA_LIGASE_I"/>
    <property type="match status" value="1"/>
</dbReference>
<evidence type="ECO:0000259" key="13">
    <source>
        <dbReference type="Pfam" id="PF09334"/>
    </source>
</evidence>
<dbReference type="STRING" id="133381.A0A2T9ZGP3"/>
<organism evidence="15 16">
    <name type="scientific">Smittium megazygosporum</name>
    <dbReference type="NCBI Taxonomy" id="133381"/>
    <lineage>
        <taxon>Eukaryota</taxon>
        <taxon>Fungi</taxon>
        <taxon>Fungi incertae sedis</taxon>
        <taxon>Zoopagomycota</taxon>
        <taxon>Kickxellomycotina</taxon>
        <taxon>Harpellomycetes</taxon>
        <taxon>Harpellales</taxon>
        <taxon>Legeriomycetaceae</taxon>
        <taxon>Smittium</taxon>
    </lineage>
</organism>
<comment type="caution">
    <text evidence="15">The sequence shown here is derived from an EMBL/GenBank/DDBJ whole genome shotgun (WGS) entry which is preliminary data.</text>
</comment>
<dbReference type="Pfam" id="PF09334">
    <property type="entry name" value="tRNA-synt_1g"/>
    <property type="match status" value="1"/>
</dbReference>
<dbReference type="SUPFAM" id="SSF57770">
    <property type="entry name" value="Methionyl-tRNA synthetase (MetRS), Zn-domain"/>
    <property type="match status" value="1"/>
</dbReference>
<dbReference type="Pfam" id="PF19303">
    <property type="entry name" value="Anticodon_3"/>
    <property type="match status" value="1"/>
</dbReference>
<evidence type="ECO:0000256" key="1">
    <source>
        <dbReference type="ARBA" id="ARBA00004496"/>
    </source>
</evidence>
<dbReference type="FunFam" id="2.20.28.20:FF:000001">
    <property type="entry name" value="Methionine--tRNA ligase"/>
    <property type="match status" value="1"/>
</dbReference>
<dbReference type="GO" id="GO:0005829">
    <property type="term" value="C:cytosol"/>
    <property type="evidence" value="ECO:0007669"/>
    <property type="project" value="TreeGrafter"/>
</dbReference>
<dbReference type="SUPFAM" id="SSF52374">
    <property type="entry name" value="Nucleotidylyl transferase"/>
    <property type="match status" value="1"/>
</dbReference>
<evidence type="ECO:0000256" key="9">
    <source>
        <dbReference type="ARBA" id="ARBA00023146"/>
    </source>
</evidence>
<evidence type="ECO:0000256" key="8">
    <source>
        <dbReference type="ARBA" id="ARBA00022917"/>
    </source>
</evidence>
<dbReference type="InterPro" id="IPR033911">
    <property type="entry name" value="MetRS_core"/>
</dbReference>
<comment type="catalytic activity">
    <reaction evidence="11">
        <text>tRNA(Met) + L-methionine + ATP = L-methionyl-tRNA(Met) + AMP + diphosphate</text>
        <dbReference type="Rhea" id="RHEA:13481"/>
        <dbReference type="Rhea" id="RHEA-COMP:9667"/>
        <dbReference type="Rhea" id="RHEA-COMP:9698"/>
        <dbReference type="ChEBI" id="CHEBI:30616"/>
        <dbReference type="ChEBI" id="CHEBI:33019"/>
        <dbReference type="ChEBI" id="CHEBI:57844"/>
        <dbReference type="ChEBI" id="CHEBI:78442"/>
        <dbReference type="ChEBI" id="CHEBI:78530"/>
        <dbReference type="ChEBI" id="CHEBI:456215"/>
        <dbReference type="EC" id="6.1.1.10"/>
    </reaction>
</comment>
<dbReference type="InterPro" id="IPR009080">
    <property type="entry name" value="tRNAsynth_Ia_anticodon-bd"/>
</dbReference>
<dbReference type="InterPro" id="IPR001412">
    <property type="entry name" value="aa-tRNA-synth_I_CS"/>
</dbReference>
<dbReference type="GO" id="GO:0036464">
    <property type="term" value="C:cytoplasmic ribonucleoprotein granule"/>
    <property type="evidence" value="ECO:0007669"/>
    <property type="project" value="UniProtKB-ARBA"/>
</dbReference>
<evidence type="ECO:0000256" key="5">
    <source>
        <dbReference type="ARBA" id="ARBA00022598"/>
    </source>
</evidence>
<evidence type="ECO:0000313" key="15">
    <source>
        <dbReference type="EMBL" id="PVV03752.1"/>
    </source>
</evidence>
<dbReference type="Proteomes" id="UP000245609">
    <property type="component" value="Unassembled WGS sequence"/>
</dbReference>
<evidence type="ECO:0000256" key="10">
    <source>
        <dbReference type="ARBA" id="ARBA00030904"/>
    </source>
</evidence>
<proteinExistence type="inferred from homology"/>
<evidence type="ECO:0000259" key="14">
    <source>
        <dbReference type="Pfam" id="PF19303"/>
    </source>
</evidence>
<feature type="domain" description="Methionyl/Leucyl tRNA synthetase" evidence="13">
    <location>
        <begin position="224"/>
        <end position="615"/>
    </location>
</feature>
<comment type="subcellular location">
    <subcellularLocation>
        <location evidence="1">Cytoplasm</location>
    </subcellularLocation>
</comment>
<evidence type="ECO:0000256" key="2">
    <source>
        <dbReference type="ARBA" id="ARBA00005594"/>
    </source>
</evidence>
<evidence type="ECO:0000313" key="16">
    <source>
        <dbReference type="Proteomes" id="UP000245609"/>
    </source>
</evidence>
<dbReference type="AlphaFoldDB" id="A0A2T9ZGP3"/>
<dbReference type="Gene3D" id="3.40.50.620">
    <property type="entry name" value="HUPs"/>
    <property type="match status" value="1"/>
</dbReference>
<dbReference type="GO" id="GO:0006431">
    <property type="term" value="P:methionyl-tRNA aminoacylation"/>
    <property type="evidence" value="ECO:0007669"/>
    <property type="project" value="InterPro"/>
</dbReference>
<dbReference type="InterPro" id="IPR014758">
    <property type="entry name" value="Met-tRNA_synth"/>
</dbReference>
<dbReference type="GO" id="GO:0017101">
    <property type="term" value="C:aminoacyl-tRNA synthetase multienzyme complex"/>
    <property type="evidence" value="ECO:0007669"/>
    <property type="project" value="TreeGrafter"/>
</dbReference>
<keyword evidence="5 12" id="KW-0436">Ligase</keyword>
<dbReference type="GO" id="GO:0004825">
    <property type="term" value="F:methionine-tRNA ligase activity"/>
    <property type="evidence" value="ECO:0007669"/>
    <property type="project" value="UniProtKB-EC"/>
</dbReference>
<dbReference type="EMBL" id="MBFS01000197">
    <property type="protein sequence ID" value="PVV03752.1"/>
    <property type="molecule type" value="Genomic_DNA"/>
</dbReference>
<dbReference type="FunFam" id="1.10.730.10:FF:000037">
    <property type="entry name" value="Methionyl-tRNA synthetase"/>
    <property type="match status" value="1"/>
</dbReference>
<protein>
    <recommendedName>
        <fullName evidence="3">methionine--tRNA ligase</fullName>
        <ecNumber evidence="3">6.1.1.10</ecNumber>
    </recommendedName>
    <alternativeName>
        <fullName evidence="10">Methionyl-tRNA synthetase</fullName>
    </alternativeName>
</protein>
<evidence type="ECO:0000256" key="7">
    <source>
        <dbReference type="ARBA" id="ARBA00022840"/>
    </source>
</evidence>
<dbReference type="NCBIfam" id="TIGR00398">
    <property type="entry name" value="metG"/>
    <property type="match status" value="1"/>
</dbReference>
<keyword evidence="9 12" id="KW-0030">Aminoacyl-tRNA synthetase</keyword>
<name>A0A2T9ZGP3_9FUNG</name>
<evidence type="ECO:0000256" key="4">
    <source>
        <dbReference type="ARBA" id="ARBA00022490"/>
    </source>
</evidence>
<accession>A0A2T9ZGP3</accession>
<dbReference type="CDD" id="cd07957">
    <property type="entry name" value="Anticodon_Ia_Met"/>
    <property type="match status" value="1"/>
</dbReference>
<dbReference type="EC" id="6.1.1.10" evidence="3"/>
<dbReference type="InterPro" id="IPR015413">
    <property type="entry name" value="Methionyl/Leucyl_tRNA_Synth"/>
</dbReference>
<dbReference type="Gene3D" id="2.20.28.20">
    <property type="entry name" value="Methionyl-tRNA synthetase, Zn-domain"/>
    <property type="match status" value="1"/>
</dbReference>
<comment type="similarity">
    <text evidence="2 12">Belongs to the class-I aminoacyl-tRNA synthetase family.</text>
</comment>
<evidence type="ECO:0000256" key="6">
    <source>
        <dbReference type="ARBA" id="ARBA00022741"/>
    </source>
</evidence>
<dbReference type="PRINTS" id="PR01041">
    <property type="entry name" value="TRNASYNTHMET"/>
</dbReference>
<keyword evidence="4" id="KW-0963">Cytoplasm</keyword>
<dbReference type="SUPFAM" id="SSF47323">
    <property type="entry name" value="Anticodon-binding domain of a subclass of class I aminoacyl-tRNA synthetases"/>
    <property type="match status" value="1"/>
</dbReference>
<sequence>MASNVSNPITIFVGNAKPTTGTPAAISLLKVFLACKISNVPFVIKKDPQVVGKLPFLLELNSGCRFVDPNAFIRYSCQLSSFGISARLEQEFLLEWEEKFLFNFIENNLKTSSELLSLVDSRIKNEWLKDGFSAAEIAIFSDVFNLFSILKDSEKSAYPNLCSWFGKFKMSEHVQSALSVYNENTKELLVRQVPTAENVKVSTEALFSYDPSQKVQVKHGERNILITSALPYVNNVPHLGNIIGSVLSADAFARYARARNISTLFVCGTDEYGTATETKALAENITCQELCDKYHKVHDEVYKWFDISFDIFGRTTTPKQTSITQDMFMKCHNNGYTISDTMQQLYCEQCKRFLADRFVEGTCPKCGYDDCRGDQCDNCGQLINAIELVSPRCKLDGNAPIVKSSTHLFLDLTKLQPECEKFVARSYENGKWSSNGYTITKSWLSEGLKPRCITRDLKWGVPVPLPGFEDKVFYVWFDACIGYVSITANYTDEWETWWKNPDHVQLYQFMGKDNVPFHTVVFPSTQVATGDPSTMLHHISTTEYLNYESGKFSKSRGIGVFGNNAKDTGVAADVWRYYLLSNRPESSDTLFTWNEFIARNNNELLANFGNFCNRMLKFTDAASKYAGVVPNPSLELLTDPNLTHASLLSDINALLAKYNSSMESVHLKAGLRIAMEISARGNQYLQESKFDNSLFMNNKKDCDTVVFVALNLIYLLSAVFSPFMPSTSSSICQQLNAPPRTIPDTFEFDIKPGHVIGYPKHLFSPIDEKMADFWREKYGGGKQVE</sequence>
<dbReference type="PANTHER" id="PTHR45765:SF1">
    <property type="entry name" value="METHIONINE--TRNA LIGASE, CYTOPLASMIC"/>
    <property type="match status" value="1"/>
</dbReference>
<dbReference type="GO" id="GO:0005524">
    <property type="term" value="F:ATP binding"/>
    <property type="evidence" value="ECO:0007669"/>
    <property type="project" value="UniProtKB-KW"/>
</dbReference>
<gene>
    <name evidence="15" type="ORF">BB560_001759</name>
</gene>
<dbReference type="InterPro" id="IPR041872">
    <property type="entry name" value="Anticodon_Met"/>
</dbReference>